<evidence type="ECO:0000313" key="2">
    <source>
        <dbReference type="EMBL" id="NER14511.1"/>
    </source>
</evidence>
<feature type="transmembrane region" description="Helical" evidence="1">
    <location>
        <begin position="17"/>
        <end position="42"/>
    </location>
</feature>
<keyword evidence="3" id="KW-1185">Reference proteome</keyword>
<accession>A0A6P0UMD5</accession>
<dbReference type="Proteomes" id="UP000468581">
    <property type="component" value="Unassembled WGS sequence"/>
</dbReference>
<organism evidence="2 3">
    <name type="scientific">Leptobacterium flavescens</name>
    <dbReference type="NCBI Taxonomy" id="472055"/>
    <lineage>
        <taxon>Bacteria</taxon>
        <taxon>Pseudomonadati</taxon>
        <taxon>Bacteroidota</taxon>
        <taxon>Flavobacteriia</taxon>
        <taxon>Flavobacteriales</taxon>
        <taxon>Flavobacteriaceae</taxon>
        <taxon>Leptobacterium</taxon>
    </lineage>
</organism>
<keyword evidence="1" id="KW-0812">Transmembrane</keyword>
<dbReference type="EMBL" id="JAABOO010000003">
    <property type="protein sequence ID" value="NER14511.1"/>
    <property type="molecule type" value="Genomic_DNA"/>
</dbReference>
<name>A0A6P0UMD5_9FLAO</name>
<evidence type="ECO:0008006" key="4">
    <source>
        <dbReference type="Google" id="ProtNLM"/>
    </source>
</evidence>
<comment type="caution">
    <text evidence="2">The sequence shown here is derived from an EMBL/GenBank/DDBJ whole genome shotgun (WGS) entry which is preliminary data.</text>
</comment>
<dbReference type="InterPro" id="IPR014807">
    <property type="entry name" value="Coa1"/>
</dbReference>
<protein>
    <recommendedName>
        <fullName evidence="4">Cytochrome oxidase complex assembly protein 1</fullName>
    </recommendedName>
</protein>
<dbReference type="Pfam" id="PF08695">
    <property type="entry name" value="Coa1"/>
    <property type="match status" value="1"/>
</dbReference>
<evidence type="ECO:0000256" key="1">
    <source>
        <dbReference type="SAM" id="Phobius"/>
    </source>
</evidence>
<keyword evidence="1" id="KW-1133">Transmembrane helix</keyword>
<evidence type="ECO:0000313" key="3">
    <source>
        <dbReference type="Proteomes" id="UP000468581"/>
    </source>
</evidence>
<keyword evidence="1" id="KW-0472">Membrane</keyword>
<dbReference type="RefSeq" id="WP_163607799.1">
    <property type="nucleotide sequence ID" value="NZ_JAABOO010000003.1"/>
</dbReference>
<gene>
    <name evidence="2" type="ORF">GWK08_13740</name>
</gene>
<sequence>MEEQIRKESWFKRNWKWVVPLGGCLTLIILFFVFIGSIFFGVTSMLKESTPYTDAFTALNTNVQVEEVIGHPVETNGLMQGNLSLNNNDGTVNLRQPVKGPKGEAVLIVVGEKTDGEWSYETMHLLIEGTDEKIDLLEDR</sequence>
<proteinExistence type="predicted"/>
<dbReference type="AlphaFoldDB" id="A0A6P0UMD5"/>
<reference evidence="2 3" key="1">
    <citation type="submission" date="2020-01" db="EMBL/GenBank/DDBJ databases">
        <title>Leptobacterium flavescens.</title>
        <authorList>
            <person name="Wang G."/>
        </authorList>
    </citation>
    <scope>NUCLEOTIDE SEQUENCE [LARGE SCALE GENOMIC DNA]</scope>
    <source>
        <strain evidence="2 3">KCTC 22160</strain>
    </source>
</reference>